<protein>
    <submittedName>
        <fullName evidence="2">Uncharacterized protein</fullName>
    </submittedName>
</protein>
<reference evidence="2" key="1">
    <citation type="journal article" date="2021" name="Proc. Natl. Acad. Sci. U.S.A.">
        <title>A Catalog of Tens of Thousands of Viruses from Human Metagenomes Reveals Hidden Associations with Chronic Diseases.</title>
        <authorList>
            <person name="Tisza M.J."/>
            <person name="Buck C.B."/>
        </authorList>
    </citation>
    <scope>NUCLEOTIDE SEQUENCE</scope>
    <source>
        <strain evidence="2">CtlMy11</strain>
    </source>
</reference>
<organism evidence="2">
    <name type="scientific">Podoviridae sp. ctlMy11</name>
    <dbReference type="NCBI Taxonomy" id="2827746"/>
    <lineage>
        <taxon>Viruses</taxon>
        <taxon>Duplodnaviria</taxon>
        <taxon>Heunggongvirae</taxon>
        <taxon>Uroviricota</taxon>
        <taxon>Caudoviricetes</taxon>
    </lineage>
</organism>
<accession>A0A8S5TCG5</accession>
<name>A0A8S5TCG5_9CAUD</name>
<proteinExistence type="predicted"/>
<evidence type="ECO:0000313" key="2">
    <source>
        <dbReference type="EMBL" id="DAF61004.1"/>
    </source>
</evidence>
<evidence type="ECO:0000256" key="1">
    <source>
        <dbReference type="SAM" id="Phobius"/>
    </source>
</evidence>
<feature type="transmembrane region" description="Helical" evidence="1">
    <location>
        <begin position="12"/>
        <end position="32"/>
    </location>
</feature>
<keyword evidence="1" id="KW-1133">Transmembrane helix</keyword>
<sequence length="73" mass="8644">MSVFLNEWAIRLCRSAAIAIAICFGFLLGWYYCERNVIFDDIKRGIWANEQAIQNNTKLIHELYKKHEEAEHK</sequence>
<keyword evidence="1" id="KW-0812">Transmembrane</keyword>
<dbReference type="EMBL" id="BK032800">
    <property type="protein sequence ID" value="DAF61004.1"/>
    <property type="molecule type" value="Genomic_DNA"/>
</dbReference>
<keyword evidence="1" id="KW-0472">Membrane</keyword>